<keyword evidence="6" id="KW-0648">Protein biosynthesis</keyword>
<proteinExistence type="inferred from homology"/>
<gene>
    <name evidence="18" type="ORF">A7C99_3508</name>
</gene>
<dbReference type="Pfam" id="PF02517">
    <property type="entry name" value="Rce1-like"/>
    <property type="match status" value="1"/>
</dbReference>
<dbReference type="InterPro" id="IPR025709">
    <property type="entry name" value="Leu_tRNA-synth_edit"/>
</dbReference>
<evidence type="ECO:0000256" key="6">
    <source>
        <dbReference type="ARBA" id="ARBA00022917"/>
    </source>
</evidence>
<dbReference type="InterPro" id="IPR003675">
    <property type="entry name" value="Rce1/LyrA-like_dom"/>
</dbReference>
<evidence type="ECO:0000259" key="12">
    <source>
        <dbReference type="Pfam" id="PF00133"/>
    </source>
</evidence>
<evidence type="ECO:0000256" key="7">
    <source>
        <dbReference type="ARBA" id="ARBA00023146"/>
    </source>
</evidence>
<evidence type="ECO:0000256" key="9">
    <source>
        <dbReference type="ARBA" id="ARBA00047469"/>
    </source>
</evidence>
<dbReference type="Pfam" id="PF13603">
    <property type="entry name" value="tRNA-synt_1_2"/>
    <property type="match status" value="1"/>
</dbReference>
<dbReference type="PROSITE" id="PS00178">
    <property type="entry name" value="AA_TRNA_LIGASE_I"/>
    <property type="match status" value="1"/>
</dbReference>
<dbReference type="PANTHER" id="PTHR43740:SF2">
    <property type="entry name" value="LEUCINE--TRNA LIGASE, MITOCHONDRIAL"/>
    <property type="match status" value="1"/>
</dbReference>
<dbReference type="GO" id="GO:0005739">
    <property type="term" value="C:mitochondrion"/>
    <property type="evidence" value="ECO:0007669"/>
    <property type="project" value="TreeGrafter"/>
</dbReference>
<feature type="transmembrane region" description="Helical" evidence="11">
    <location>
        <begin position="114"/>
        <end position="136"/>
    </location>
</feature>
<dbReference type="InterPro" id="IPR002300">
    <property type="entry name" value="aa-tRNA-synth_Ia"/>
</dbReference>
<dbReference type="SUPFAM" id="SSF47323">
    <property type="entry name" value="Anticodon-binding domain of a subclass of class I aminoacyl-tRNA synthetases"/>
    <property type="match status" value="1"/>
</dbReference>
<keyword evidence="11" id="KW-0812">Transmembrane</keyword>
<evidence type="ECO:0000313" key="18">
    <source>
        <dbReference type="EMBL" id="OAL65028.1"/>
    </source>
</evidence>
<dbReference type="InterPro" id="IPR015413">
    <property type="entry name" value="Methionyl/Leucyl_tRNA_Synth"/>
</dbReference>
<dbReference type="InterPro" id="IPR013155">
    <property type="entry name" value="M/V/L/I-tRNA-synth_anticd-bd"/>
</dbReference>
<dbReference type="Pfam" id="PF06999">
    <property type="entry name" value="Suc_Fer-like"/>
    <property type="match status" value="1"/>
</dbReference>
<feature type="domain" description="CAAX prenyl protease 2/Lysostaphin resistance protein A-like" evidence="13">
    <location>
        <begin position="124"/>
        <end position="196"/>
    </location>
</feature>
<dbReference type="InterPro" id="IPR001412">
    <property type="entry name" value="aa-tRNA-synth_I_CS"/>
</dbReference>
<dbReference type="Pfam" id="PF12756">
    <property type="entry name" value="zf-C2H2_2"/>
    <property type="match status" value="1"/>
</dbReference>
<evidence type="ECO:0000256" key="2">
    <source>
        <dbReference type="ARBA" id="ARBA00013164"/>
    </source>
</evidence>
<feature type="transmembrane region" description="Helical" evidence="11">
    <location>
        <begin position="306"/>
        <end position="327"/>
    </location>
</feature>
<evidence type="ECO:0000259" key="15">
    <source>
        <dbReference type="Pfam" id="PF09334"/>
    </source>
</evidence>
<dbReference type="GO" id="GO:0004175">
    <property type="term" value="F:endopeptidase activity"/>
    <property type="evidence" value="ECO:0007669"/>
    <property type="project" value="UniProtKB-ARBA"/>
</dbReference>
<protein>
    <recommendedName>
        <fullName evidence="2">leucine--tRNA ligase</fullName>
        <ecNumber evidence="2">6.1.1.4</ecNumber>
    </recommendedName>
    <alternativeName>
        <fullName evidence="8">Leucyl-tRNA synthetase</fullName>
    </alternativeName>
</protein>
<dbReference type="VEuPathDB" id="FungiDB:TERG_06612"/>
<dbReference type="EC" id="6.1.1.4" evidence="2"/>
<feature type="transmembrane region" description="Helical" evidence="11">
    <location>
        <begin position="65"/>
        <end position="86"/>
    </location>
</feature>
<dbReference type="HAMAP" id="MF_00049_B">
    <property type="entry name" value="Leu_tRNA_synth_B"/>
    <property type="match status" value="1"/>
</dbReference>
<dbReference type="PRINTS" id="PR00985">
    <property type="entry name" value="TRNASYNTHLEU"/>
</dbReference>
<comment type="catalytic activity">
    <reaction evidence="9">
        <text>tRNA(Leu) + L-leucine + ATP = L-leucyl-tRNA(Leu) + AMP + diphosphate</text>
        <dbReference type="Rhea" id="RHEA:11688"/>
        <dbReference type="Rhea" id="RHEA-COMP:9613"/>
        <dbReference type="Rhea" id="RHEA-COMP:9622"/>
        <dbReference type="ChEBI" id="CHEBI:30616"/>
        <dbReference type="ChEBI" id="CHEBI:33019"/>
        <dbReference type="ChEBI" id="CHEBI:57427"/>
        <dbReference type="ChEBI" id="CHEBI:78442"/>
        <dbReference type="ChEBI" id="CHEBI:78494"/>
        <dbReference type="ChEBI" id="CHEBI:456215"/>
        <dbReference type="EC" id="6.1.1.4"/>
    </reaction>
</comment>
<feature type="domain" description="Methionyl/Valyl/Leucyl/Isoleucyl-tRNA synthetase anticodon-binding" evidence="14">
    <location>
        <begin position="1747"/>
        <end position="1889"/>
    </location>
</feature>
<sequence length="1949" mass="218266">MASGLFERLRHYYHGDKEPEPLISVTTAVWCSILCTVLYVAPLYISKATRPGPTLSRDAPSLIKARIRAVMVSCLCCSVATFYFIVHSGRSTPLQALQLLGWWPIGLPEIGKSFLLTTLLFMGRIVFLTPLYFGIAHINHFYETKLAQPDTPLLPVLVRSLFQFTYTTIFGWYATFLYLRTGSLLAVMLVHSLCNYCGLLRLWGRVETSIPIESTLIRAAKFDEDENIFGRVDEATGIGWSVAYYILLFAGVGLFYYQFWPLTESSKAPCFHIDAVVNAENPILPIGAEINLTTSTRLKFHFARRLGFYLSSTIINVQTVNSCLFILGEIRDITMRGIRSQCYRVQQIRCNRYSTSRRIAIPIPPPFPVVQSCPEPMCPCTPTPAGLEIDHDQDLNGTMAPYAQQVLISTGQRDWRSRIEEDGLDRGWGILGSRLKKLLFRTGKFADPYNNIVITNSSFIPSTDKLDTSRASALLFPSSKYIPDIPLDDDGLDRFVRAFLLPIIPHRAHEILPADKLEAMKRLPELQTTFKSMKSIDQSPTILICGHGGRDKRCGVMGPLLESEFSRVLIDEGYTVGNAPVDKLYHANIGLISHIGGHKYAGNVIIYIPCSLRSNSGDVNTLAGKAICPLTFNQRITSHTIKLANVGAACEQTLADMDTKFPSSCRLCNIPLDSQGAWRQHARSELHIHNLRLRVAEPGSTILPLQSRAKTINPDHDSLSEDDSDETDEDQPWMLEFDPEQCLFCGEARASFDDNILHMSKAHSFIIPYQDHLDADITPLLRYLYFEIFGYHRCILCSTHRRTVEGIQHHMMAKGHCRFDITSHTSGFYNFRQEHHKTKVAGISPLLRLSPVRIYGYRTRVSDKYRQSLGRRDSPQSLLHATEQGSTETEDDKPTSASCTQLLGLSRGDQKGLAHLSNPELRSLLAIRAKHIGQLRRKETNAKLKLEKAGNITLTAHFRADTSKRFRGPWGYTIIKAQIDHLYARYIRFGGPPTVSRHLLQKFRNHPVRTASTYANANQSAKKLDLLAIDERWKELWKDREASVRLSSSKEKTYVLPMFPYPSGTLHMGHVRVYTISDVLARFNQMKGYDVLHPMGWDAFGLPAENAAIERGIHPEGWTNQNITNMRNQLKDLGIRFDWDTEVKTCSPEFYKHTQKLFLMLHEKGLAYQAEAVVNYDPVDKTVLANEQVDSNGCSWRSGAKVEKRELKQWFFRITAFKEALLKDLDSLSGSWPDRILTMQRHWLGKSRGALVPFTLSIPGETLDIEVFTTRPDTLHGVQYIALSTSHPVVKKMAANTPELQKFINSTGSLPPETKAGFKLPGVKAINPVYNLEENPHLPSSLPVYVAPYVLPDYGEGAVMGVPGHDSRDFGFWKENSPSEPIVSVVIPLKPGPDSNDKYNVDSAFSGHGQTTDICGSYSKIPSKTAGEKIINTLKDKGSRARFVENWRLRDWLISRQRYWGAPIPIIHCDSCGAVPVPASQLPVELPAIPGSQLKHKTGNPLESADEWLHTECPSCKGPAKRDTDTMDTFVDSSWYFLRFLDPKNNDLPVSPSKSRPVDIYIGGIEHAILHLLYSRFIFKFLAAEGMIENAADPPEPFLKLLSQGMVHGKTYSDPKTGRFLRPGEVDHSVKGSPVLTGTQIPANISFEKMSKSKYNGVDPNTCIKSYGADATRAHVLFSAPVSEVLEWDETKIVGIQRWFSRIWKAVEDTGNSLKRANFSSAPDALLSLNGMALPPLGKLTETESNLLLMTNNTISSVSYCLEKNQYGLNTVISDLIKLTNAIAAVQLPEESSKTSSAQSLTSLHTTLYISLNSLLRMLAPIAPAFASECWEVLHKPLFERVDTVPPVLSSPWPSEFLSESDIKQIRSRGAKTVAVQVNGKLRFTASVPPFSGNSTTAESISKEQEQEWILSHVLSTKEGKVWLQEKNNWDKRKRVVVVGSGKVVNVVF</sequence>
<dbReference type="GO" id="GO:0032543">
    <property type="term" value="P:mitochondrial translation"/>
    <property type="evidence" value="ECO:0007669"/>
    <property type="project" value="TreeGrafter"/>
</dbReference>
<dbReference type="VEuPathDB" id="FungiDB:TERG_06610"/>
<accession>A0A178EYN5</accession>
<feature type="compositionally biased region" description="Acidic residues" evidence="10">
    <location>
        <begin position="720"/>
        <end position="731"/>
    </location>
</feature>
<dbReference type="Pfam" id="PF09334">
    <property type="entry name" value="tRNA-synt_1g"/>
    <property type="match status" value="1"/>
</dbReference>
<evidence type="ECO:0000313" key="19">
    <source>
        <dbReference type="Proteomes" id="UP000243015"/>
    </source>
</evidence>
<keyword evidence="11" id="KW-1133">Transmembrane helix</keyword>
<evidence type="ECO:0000256" key="4">
    <source>
        <dbReference type="ARBA" id="ARBA00022741"/>
    </source>
</evidence>
<dbReference type="EMBL" id="LHPM01000014">
    <property type="protein sequence ID" value="OAL65028.1"/>
    <property type="molecule type" value="Genomic_DNA"/>
</dbReference>
<evidence type="ECO:0000256" key="5">
    <source>
        <dbReference type="ARBA" id="ARBA00022840"/>
    </source>
</evidence>
<comment type="caution">
    <text evidence="18">The sequence shown here is derived from an EMBL/GenBank/DDBJ whole genome shotgun (WGS) entry which is preliminary data.</text>
</comment>
<dbReference type="Gene3D" id="3.40.50.620">
    <property type="entry name" value="HUPs"/>
    <property type="match status" value="2"/>
</dbReference>
<dbReference type="InterPro" id="IPR009080">
    <property type="entry name" value="tRNAsynth_Ia_anticodon-bd"/>
</dbReference>
<dbReference type="GO" id="GO:0002161">
    <property type="term" value="F:aminoacyl-tRNA deacylase activity"/>
    <property type="evidence" value="ECO:0007669"/>
    <property type="project" value="InterPro"/>
</dbReference>
<evidence type="ECO:0000259" key="14">
    <source>
        <dbReference type="Pfam" id="PF08264"/>
    </source>
</evidence>
<dbReference type="Gene3D" id="1.10.730.10">
    <property type="entry name" value="Isoleucyl-tRNA Synthetase, Domain 1"/>
    <property type="match status" value="1"/>
</dbReference>
<evidence type="ECO:0000256" key="1">
    <source>
        <dbReference type="ARBA" id="ARBA00005594"/>
    </source>
</evidence>
<feature type="compositionally biased region" description="Polar residues" evidence="10">
    <location>
        <begin position="875"/>
        <end position="887"/>
    </location>
</feature>
<dbReference type="SUPFAM" id="SSF50677">
    <property type="entry name" value="ValRS/IleRS/LeuRS editing domain"/>
    <property type="match status" value="1"/>
</dbReference>
<feature type="region of interest" description="Disordered" evidence="10">
    <location>
        <begin position="712"/>
        <end position="731"/>
    </location>
</feature>
<feature type="region of interest" description="Disordered" evidence="10">
    <location>
        <begin position="866"/>
        <end position="899"/>
    </location>
</feature>
<dbReference type="GO" id="GO:0005524">
    <property type="term" value="F:ATP binding"/>
    <property type="evidence" value="ECO:0007669"/>
    <property type="project" value="UniProtKB-KW"/>
</dbReference>
<feature type="domain" description="ZN622/Rei1/Reh1 zinc finger C2H2-type" evidence="16">
    <location>
        <begin position="741"/>
        <end position="834"/>
    </location>
</feature>
<dbReference type="InterPro" id="IPR009737">
    <property type="entry name" value="Aim32/Apd1-like"/>
</dbReference>
<feature type="domain" description="Methionyl/Leucyl tRNA synthetase" evidence="15">
    <location>
        <begin position="1058"/>
        <end position="1191"/>
    </location>
</feature>
<dbReference type="PANTHER" id="PTHR43740">
    <property type="entry name" value="LEUCYL-TRNA SYNTHETASE"/>
    <property type="match status" value="1"/>
</dbReference>
<evidence type="ECO:0000259" key="16">
    <source>
        <dbReference type="Pfam" id="PF12756"/>
    </source>
</evidence>
<dbReference type="GO" id="GO:0006429">
    <property type="term" value="P:leucyl-tRNA aminoacylation"/>
    <property type="evidence" value="ECO:0007669"/>
    <property type="project" value="InterPro"/>
</dbReference>
<dbReference type="VEuPathDB" id="FungiDB:TERG_06609"/>
<dbReference type="Pfam" id="PF08264">
    <property type="entry name" value="Anticodon_1"/>
    <property type="match status" value="1"/>
</dbReference>
<keyword evidence="7 18" id="KW-0030">Aminoacyl-tRNA synthetase</keyword>
<feature type="domain" description="Aminoacyl-tRNA synthetase class Ia" evidence="12">
    <location>
        <begin position="1449"/>
        <end position="1607"/>
    </location>
</feature>
<feature type="domain" description="Leucyl-tRNA synthetase editing" evidence="17">
    <location>
        <begin position="1241"/>
        <end position="1434"/>
    </location>
</feature>
<evidence type="ECO:0000256" key="10">
    <source>
        <dbReference type="SAM" id="MobiDB-lite"/>
    </source>
</evidence>
<organism evidence="18 19">
    <name type="scientific">Trichophyton rubrum</name>
    <name type="common">Athlete's foot fungus</name>
    <name type="synonym">Epidermophyton rubrum</name>
    <dbReference type="NCBI Taxonomy" id="5551"/>
    <lineage>
        <taxon>Eukaryota</taxon>
        <taxon>Fungi</taxon>
        <taxon>Dikarya</taxon>
        <taxon>Ascomycota</taxon>
        <taxon>Pezizomycotina</taxon>
        <taxon>Eurotiomycetes</taxon>
        <taxon>Eurotiomycetidae</taxon>
        <taxon>Onygenales</taxon>
        <taxon>Arthrodermataceae</taxon>
        <taxon>Trichophyton</taxon>
    </lineage>
</organism>
<evidence type="ECO:0000259" key="17">
    <source>
        <dbReference type="Pfam" id="PF13603"/>
    </source>
</evidence>
<feature type="transmembrane region" description="Helical" evidence="11">
    <location>
        <begin position="21"/>
        <end position="45"/>
    </location>
</feature>
<feature type="transmembrane region" description="Helical" evidence="11">
    <location>
        <begin position="238"/>
        <end position="257"/>
    </location>
</feature>
<dbReference type="InterPro" id="IPR009008">
    <property type="entry name" value="Val/Leu/Ile-tRNA-synth_edit"/>
</dbReference>
<dbReference type="SUPFAM" id="SSF52374">
    <property type="entry name" value="Nucleotidylyl transferase"/>
    <property type="match status" value="1"/>
</dbReference>
<keyword evidence="4" id="KW-0547">Nucleotide-binding</keyword>
<evidence type="ECO:0000256" key="3">
    <source>
        <dbReference type="ARBA" id="ARBA00022598"/>
    </source>
</evidence>
<dbReference type="CDD" id="cd00812">
    <property type="entry name" value="LeuRS_core"/>
    <property type="match status" value="1"/>
</dbReference>
<dbReference type="GO" id="GO:0004823">
    <property type="term" value="F:leucine-tRNA ligase activity"/>
    <property type="evidence" value="ECO:0007669"/>
    <property type="project" value="UniProtKB-EC"/>
</dbReference>
<comment type="similarity">
    <text evidence="1">Belongs to the class-I aminoacyl-tRNA synthetase family.</text>
</comment>
<evidence type="ECO:0000256" key="8">
    <source>
        <dbReference type="ARBA" id="ARBA00030520"/>
    </source>
</evidence>
<keyword evidence="3" id="KW-0436">Ligase</keyword>
<evidence type="ECO:0000259" key="13">
    <source>
        <dbReference type="Pfam" id="PF02517"/>
    </source>
</evidence>
<keyword evidence="5" id="KW-0067">ATP-binding</keyword>
<dbReference type="Gene3D" id="3.10.20.590">
    <property type="match status" value="1"/>
</dbReference>
<evidence type="ECO:0000256" key="11">
    <source>
        <dbReference type="SAM" id="Phobius"/>
    </source>
</evidence>
<name>A0A178EYN5_TRIRU</name>
<dbReference type="GO" id="GO:0080120">
    <property type="term" value="P:CAAX-box protein maturation"/>
    <property type="evidence" value="ECO:0007669"/>
    <property type="project" value="UniProtKB-ARBA"/>
</dbReference>
<keyword evidence="11" id="KW-0472">Membrane</keyword>
<dbReference type="Pfam" id="PF00133">
    <property type="entry name" value="tRNA-synt_1"/>
    <property type="match status" value="1"/>
</dbReference>
<reference evidence="18 19" key="1">
    <citation type="submission" date="2016-05" db="EMBL/GenBank/DDBJ databases">
        <title>Genome sequencing of Trichophyton rubrum CMCC(F)T1i isolated from hair.</title>
        <authorList>
            <person name="Zhan P."/>
            <person name="Tao Y."/>
            <person name="Liu W."/>
        </authorList>
    </citation>
    <scope>NUCLEOTIDE SEQUENCE [LARGE SCALE GENOMIC DNA]</scope>
    <source>
        <strain evidence="19">CMCC(F)T1i</strain>
    </source>
</reference>
<dbReference type="FunFam" id="1.10.730.10:FF:000002">
    <property type="entry name" value="Leucine--tRNA ligase"/>
    <property type="match status" value="1"/>
</dbReference>
<dbReference type="InterPro" id="IPR002302">
    <property type="entry name" value="Leu-tRNA-ligase"/>
</dbReference>
<dbReference type="NCBIfam" id="TIGR00396">
    <property type="entry name" value="leuS_bact"/>
    <property type="match status" value="1"/>
</dbReference>
<dbReference type="VEuPathDB" id="FungiDB:TERG_06611"/>
<dbReference type="InterPro" id="IPR041661">
    <property type="entry name" value="ZN622/Rei1/Reh1_Znf-C2H2"/>
</dbReference>
<dbReference type="Proteomes" id="UP000243015">
    <property type="component" value="Unassembled WGS sequence"/>
</dbReference>
<dbReference type="InterPro" id="IPR014729">
    <property type="entry name" value="Rossmann-like_a/b/a_fold"/>
</dbReference>